<dbReference type="EMBL" id="FWXR01000005">
    <property type="protein sequence ID" value="SMC65418.1"/>
    <property type="molecule type" value="Genomic_DNA"/>
</dbReference>
<keyword evidence="1" id="KW-1133">Transmembrane helix</keyword>
<dbReference type="RefSeq" id="WP_084409581.1">
    <property type="nucleotide sequence ID" value="NZ_FWXR01000005.1"/>
</dbReference>
<evidence type="ECO:0000313" key="3">
    <source>
        <dbReference type="EMBL" id="SMC65418.1"/>
    </source>
</evidence>
<dbReference type="OrthoDB" id="7355117at2"/>
<evidence type="ECO:0000256" key="1">
    <source>
        <dbReference type="SAM" id="Phobius"/>
    </source>
</evidence>
<keyword evidence="4" id="KW-1185">Reference proteome</keyword>
<dbReference type="InterPro" id="IPR012495">
    <property type="entry name" value="TadE-like_dom"/>
</dbReference>
<dbReference type="STRING" id="937218.SAMN06297251_105157"/>
<dbReference type="AlphaFoldDB" id="A0A1W2AYZ5"/>
<feature type="transmembrane region" description="Helical" evidence="1">
    <location>
        <begin position="24"/>
        <end position="45"/>
    </location>
</feature>
<feature type="domain" description="TadE-like" evidence="2">
    <location>
        <begin position="24"/>
        <end position="62"/>
    </location>
</feature>
<dbReference type="Pfam" id="PF07811">
    <property type="entry name" value="TadE"/>
    <property type="match status" value="1"/>
</dbReference>
<dbReference type="Proteomes" id="UP000192656">
    <property type="component" value="Unassembled WGS sequence"/>
</dbReference>
<proteinExistence type="predicted"/>
<reference evidence="3 4" key="1">
    <citation type="submission" date="2017-04" db="EMBL/GenBank/DDBJ databases">
        <authorList>
            <person name="Afonso C.L."/>
            <person name="Miller P.J."/>
            <person name="Scott M.A."/>
            <person name="Spackman E."/>
            <person name="Goraichik I."/>
            <person name="Dimitrov K.M."/>
            <person name="Suarez D.L."/>
            <person name="Swayne D.E."/>
        </authorList>
    </citation>
    <scope>NUCLEOTIDE SEQUENCE [LARGE SCALE GENOMIC DNA]</scope>
    <source>
        <strain evidence="3 4">CGMCC 1.10972</strain>
    </source>
</reference>
<protein>
    <submittedName>
        <fullName evidence="3">Flp pilus assembly protein TadG</fullName>
    </submittedName>
</protein>
<evidence type="ECO:0000259" key="2">
    <source>
        <dbReference type="Pfam" id="PF07811"/>
    </source>
</evidence>
<keyword evidence="1" id="KW-0812">Transmembrane</keyword>
<name>A0A1W2AYZ5_9HYPH</name>
<keyword evidence="1" id="KW-0472">Membrane</keyword>
<organism evidence="3 4">
    <name type="scientific">Fulvimarina manganoxydans</name>
    <dbReference type="NCBI Taxonomy" id="937218"/>
    <lineage>
        <taxon>Bacteria</taxon>
        <taxon>Pseudomonadati</taxon>
        <taxon>Pseudomonadota</taxon>
        <taxon>Alphaproteobacteria</taxon>
        <taxon>Hyphomicrobiales</taxon>
        <taxon>Aurantimonadaceae</taxon>
        <taxon>Fulvimarina</taxon>
    </lineage>
</organism>
<accession>A0A1W2AYZ5</accession>
<evidence type="ECO:0000313" key="4">
    <source>
        <dbReference type="Proteomes" id="UP000192656"/>
    </source>
</evidence>
<sequence length="189" mass="20283">MKTVVKSFARIADLVSRFRTDRRGVAAVEFVFVAPICIVMLGGLFEGSNLFEAARKTNAAAHTIGDLVARTRSIDVSGLEDVFAVTNAIMVPFDTEAVTYTVTAVSIDDKGKGTVVWSRRKDGPGLAKNSPYAVSPELVAGGNNFLVFVDVTFDYVSPVTAALIVKEIDIDRSFVTVPRVSTTIPCSDC</sequence>
<gene>
    <name evidence="3" type="ORF">SAMN06297251_105157</name>
</gene>